<protein>
    <recommendedName>
        <fullName evidence="3">PARP catalytic domain-containing protein</fullName>
    </recommendedName>
</protein>
<gene>
    <name evidence="1" type="ORF">GOMPHAMPRED_006424</name>
</gene>
<keyword evidence="2" id="KW-1185">Reference proteome</keyword>
<dbReference type="SUPFAM" id="SSF56399">
    <property type="entry name" value="ADP-ribosylation"/>
    <property type="match status" value="1"/>
</dbReference>
<reference evidence="1" key="1">
    <citation type="submission" date="2021-03" db="EMBL/GenBank/DDBJ databases">
        <authorList>
            <person name="Tagirdzhanova G."/>
        </authorList>
    </citation>
    <scope>NUCLEOTIDE SEQUENCE</scope>
</reference>
<dbReference type="Proteomes" id="UP000664169">
    <property type="component" value="Unassembled WGS sequence"/>
</dbReference>
<accession>A0A8H3FXF0</accession>
<organism evidence="1 2">
    <name type="scientific">Gomphillus americanus</name>
    <dbReference type="NCBI Taxonomy" id="1940652"/>
    <lineage>
        <taxon>Eukaryota</taxon>
        <taxon>Fungi</taxon>
        <taxon>Dikarya</taxon>
        <taxon>Ascomycota</taxon>
        <taxon>Pezizomycotina</taxon>
        <taxon>Lecanoromycetes</taxon>
        <taxon>OSLEUM clade</taxon>
        <taxon>Ostropomycetidae</taxon>
        <taxon>Ostropales</taxon>
        <taxon>Graphidaceae</taxon>
        <taxon>Gomphilloideae</taxon>
        <taxon>Gomphillus</taxon>
    </lineage>
</organism>
<sequence length="555" mass="62473">MATGRIFNGSLVADSLLQGGFADRIESVVMDSDNEADLDLRSHDSDYEVRAKLGFHDHANEAAELLNNMLSSHVPFGISWTLSKIHWTFELTDLTVEIQNENGLTVVAMSNLLPRKILDTLRVNLREILHATISELSWNTTAFAVMLLRLAEEANLCLQEFEQSRSGVPIRQGWDATTVMRWEHVLGNSHGVDLLTVNDTAKYILGQSITDICKDFPEELRILHIEPVFRADLVSRFLQRRLDLKAELMSVPYNQLRKSVTKKQIHSGEVVDTQDGIAEYLCTPRITFHGAPRHVISSIVRYGFLIPGQQIGKTGAQVSMASGAFYGVGIYSSPSIEFASFYGRWSPGSGEDLDFFNPSQIPGFRMIVCATLMGRLIQVSHEEAYLTSKILKDGAHSQVSPNRLEYIIFDNTHIIPCYVLHVDYGSDDTRAYINDLLKEPRKIGRSRPESRFEVDSFEGADFACPGAIKARKEALKAAAKKWFPYGFGPSTGTNFVIEEIGYVSDDEEDFGEFQAIRGEQQHEIQASYERKDEKVSWFDEYQTVRNTNKEVHGNT</sequence>
<proteinExistence type="predicted"/>
<evidence type="ECO:0008006" key="3">
    <source>
        <dbReference type="Google" id="ProtNLM"/>
    </source>
</evidence>
<comment type="caution">
    <text evidence="1">The sequence shown here is derived from an EMBL/GenBank/DDBJ whole genome shotgun (WGS) entry which is preliminary data.</text>
</comment>
<dbReference type="EMBL" id="CAJPDQ010000041">
    <property type="protein sequence ID" value="CAF9931845.1"/>
    <property type="molecule type" value="Genomic_DNA"/>
</dbReference>
<evidence type="ECO:0000313" key="2">
    <source>
        <dbReference type="Proteomes" id="UP000664169"/>
    </source>
</evidence>
<name>A0A8H3FXF0_9LECA</name>
<dbReference type="OrthoDB" id="10256774at2759"/>
<dbReference type="AlphaFoldDB" id="A0A8H3FXF0"/>
<dbReference type="Gene3D" id="3.90.228.10">
    <property type="match status" value="1"/>
</dbReference>
<evidence type="ECO:0000313" key="1">
    <source>
        <dbReference type="EMBL" id="CAF9931845.1"/>
    </source>
</evidence>